<evidence type="ECO:0000313" key="4">
    <source>
        <dbReference type="Proteomes" id="UP001207654"/>
    </source>
</evidence>
<dbReference type="InterPro" id="IPR039315">
    <property type="entry name" value="CheW"/>
</dbReference>
<dbReference type="PANTHER" id="PTHR22617:SF41">
    <property type="entry name" value="CHEMOTAXIS SIGNAL TRANSDUCTION SYSTEM ADAPTOR PROTEIN CHEW"/>
    <property type="match status" value="1"/>
</dbReference>
<dbReference type="RefSeq" id="WP_267541015.1">
    <property type="nucleotide sequence ID" value="NZ_JAPNKA010000001.1"/>
</dbReference>
<dbReference type="Gene3D" id="2.40.50.180">
    <property type="entry name" value="CheA-289, Domain 4"/>
    <property type="match status" value="1"/>
</dbReference>
<dbReference type="SUPFAM" id="SSF50341">
    <property type="entry name" value="CheW-like"/>
    <property type="match status" value="1"/>
</dbReference>
<gene>
    <name evidence="3" type="ORF">OV287_49175</name>
</gene>
<organism evidence="3 4">
    <name type="scientific">Archangium lansingense</name>
    <dbReference type="NCBI Taxonomy" id="2995310"/>
    <lineage>
        <taxon>Bacteria</taxon>
        <taxon>Pseudomonadati</taxon>
        <taxon>Myxococcota</taxon>
        <taxon>Myxococcia</taxon>
        <taxon>Myxococcales</taxon>
        <taxon>Cystobacterineae</taxon>
        <taxon>Archangiaceae</taxon>
        <taxon>Archangium</taxon>
    </lineage>
</organism>
<accession>A0ABT4ANQ7</accession>
<feature type="domain" description="CheW-like" evidence="2">
    <location>
        <begin position="9"/>
        <end position="155"/>
    </location>
</feature>
<dbReference type="Proteomes" id="UP001207654">
    <property type="component" value="Unassembled WGS sequence"/>
</dbReference>
<feature type="region of interest" description="Disordered" evidence="1">
    <location>
        <begin position="161"/>
        <end position="188"/>
    </location>
</feature>
<proteinExistence type="predicted"/>
<dbReference type="InterPro" id="IPR002545">
    <property type="entry name" value="CheW-lke_dom"/>
</dbReference>
<feature type="compositionally biased region" description="Low complexity" evidence="1">
    <location>
        <begin position="175"/>
        <end position="188"/>
    </location>
</feature>
<evidence type="ECO:0000256" key="1">
    <source>
        <dbReference type="SAM" id="MobiDB-lite"/>
    </source>
</evidence>
<evidence type="ECO:0000259" key="2">
    <source>
        <dbReference type="PROSITE" id="PS50851"/>
    </source>
</evidence>
<sequence length="188" mass="19757">MSEQTSVTSMQYLSFIIAGEEYALGILQVKEIIEYDTVTRVPGTPVWVRGVFNLRGSVVPVVDLAVKLGMAPATLTRWSCIVVVEVKLGGERVVLGLLSDAIGQVIELEPEAVAAPPTFGTPVHVDYLLGMGRLGTSKKFVLLLNIDKVLSSQEVLAASSLRAPVETPVEPPPSAAETGSAGSSGATP</sequence>
<dbReference type="EMBL" id="JAPNKA010000001">
    <property type="protein sequence ID" value="MCY1082447.1"/>
    <property type="molecule type" value="Genomic_DNA"/>
</dbReference>
<comment type="caution">
    <text evidence="3">The sequence shown here is derived from an EMBL/GenBank/DDBJ whole genome shotgun (WGS) entry which is preliminary data.</text>
</comment>
<reference evidence="3 4" key="1">
    <citation type="submission" date="2022-11" db="EMBL/GenBank/DDBJ databases">
        <title>Minimal conservation of predation-associated metabolite biosynthetic gene clusters underscores biosynthetic potential of Myxococcota including descriptions for ten novel species: Archangium lansinium sp. nov., Myxococcus landrumus sp. nov., Nannocystis bai.</title>
        <authorList>
            <person name="Ahearne A."/>
            <person name="Stevens C."/>
            <person name="Phillips K."/>
        </authorList>
    </citation>
    <scope>NUCLEOTIDE SEQUENCE [LARGE SCALE GENOMIC DNA]</scope>
    <source>
        <strain evidence="3 4">MIWBW</strain>
    </source>
</reference>
<dbReference type="PANTHER" id="PTHR22617">
    <property type="entry name" value="CHEMOTAXIS SENSOR HISTIDINE KINASE-RELATED"/>
    <property type="match status" value="1"/>
</dbReference>
<dbReference type="SMART" id="SM00260">
    <property type="entry name" value="CheW"/>
    <property type="match status" value="1"/>
</dbReference>
<evidence type="ECO:0000313" key="3">
    <source>
        <dbReference type="EMBL" id="MCY1082447.1"/>
    </source>
</evidence>
<dbReference type="PROSITE" id="PS50851">
    <property type="entry name" value="CHEW"/>
    <property type="match status" value="1"/>
</dbReference>
<keyword evidence="4" id="KW-1185">Reference proteome</keyword>
<dbReference type="Pfam" id="PF01584">
    <property type="entry name" value="CheW"/>
    <property type="match status" value="1"/>
</dbReference>
<name>A0ABT4ANQ7_9BACT</name>
<dbReference type="Gene3D" id="2.30.30.40">
    <property type="entry name" value="SH3 Domains"/>
    <property type="match status" value="1"/>
</dbReference>
<dbReference type="InterPro" id="IPR036061">
    <property type="entry name" value="CheW-like_dom_sf"/>
</dbReference>
<protein>
    <submittedName>
        <fullName evidence="3">Chemotaxis protein CheW</fullName>
    </submittedName>
</protein>